<comment type="caution">
    <text evidence="2">The sequence shown here is derived from an EMBL/GenBank/DDBJ whole genome shotgun (WGS) entry which is preliminary data.</text>
</comment>
<sequence>MDSLGDRLKRLAAPEHMENSEDPTPQADASLSAQSSPAYPLLPGGLLPFDGSWHVWETAYKGACRRIDELLAEVAYLHMELASSEARNLCLTRENQRVNLTLKHLVPWASVTPPTSIETSDTDGDRGRAEEKQDEENKENIQPAVEQTDD</sequence>
<name>A0AB34FBG7_9HYPO</name>
<evidence type="ECO:0000256" key="1">
    <source>
        <dbReference type="SAM" id="MobiDB-lite"/>
    </source>
</evidence>
<feature type="region of interest" description="Disordered" evidence="1">
    <location>
        <begin position="110"/>
        <end position="150"/>
    </location>
</feature>
<keyword evidence="3" id="KW-1185">Reference proteome</keyword>
<dbReference type="AlphaFoldDB" id="A0AB34FBG7"/>
<evidence type="ECO:0000313" key="3">
    <source>
        <dbReference type="Proteomes" id="UP001163105"/>
    </source>
</evidence>
<dbReference type="EMBL" id="JAQHRD010000027">
    <property type="protein sequence ID" value="KAJ6436197.1"/>
    <property type="molecule type" value="Genomic_DNA"/>
</dbReference>
<protein>
    <submittedName>
        <fullName evidence="2">Mitochondrial-processing peptidase subunit alpha protein</fullName>
    </submittedName>
</protein>
<feature type="region of interest" description="Disordered" evidence="1">
    <location>
        <begin position="1"/>
        <end position="35"/>
    </location>
</feature>
<evidence type="ECO:0000313" key="2">
    <source>
        <dbReference type="EMBL" id="KAJ6436197.1"/>
    </source>
</evidence>
<reference evidence="2" key="1">
    <citation type="submission" date="2023-01" db="EMBL/GenBank/DDBJ databases">
        <title>The growth and conidiation of Purpureocillium lavendulum are regulated by nitrogen source and histone H3K14 acetylation.</title>
        <authorList>
            <person name="Tang P."/>
            <person name="Han J."/>
            <person name="Zhang C."/>
            <person name="Tang P."/>
            <person name="Qi F."/>
            <person name="Zhang K."/>
            <person name="Liang L."/>
        </authorList>
    </citation>
    <scope>NUCLEOTIDE SEQUENCE</scope>
    <source>
        <strain evidence="2">YMF1.00683</strain>
    </source>
</reference>
<organism evidence="2 3">
    <name type="scientific">Purpureocillium lavendulum</name>
    <dbReference type="NCBI Taxonomy" id="1247861"/>
    <lineage>
        <taxon>Eukaryota</taxon>
        <taxon>Fungi</taxon>
        <taxon>Dikarya</taxon>
        <taxon>Ascomycota</taxon>
        <taxon>Pezizomycotina</taxon>
        <taxon>Sordariomycetes</taxon>
        <taxon>Hypocreomycetidae</taxon>
        <taxon>Hypocreales</taxon>
        <taxon>Ophiocordycipitaceae</taxon>
        <taxon>Purpureocillium</taxon>
    </lineage>
</organism>
<accession>A0AB34FBG7</accession>
<gene>
    <name evidence="2" type="ORF">O9K51_11259</name>
</gene>
<dbReference type="Proteomes" id="UP001163105">
    <property type="component" value="Unassembled WGS sequence"/>
</dbReference>
<feature type="compositionally biased region" description="Basic and acidic residues" evidence="1">
    <location>
        <begin position="1"/>
        <end position="19"/>
    </location>
</feature>
<proteinExistence type="predicted"/>